<reference evidence="2" key="1">
    <citation type="submission" date="2018-06" db="EMBL/GenBank/DDBJ databases">
        <title>Paenibacillus xerothermodurans sp. nov. an extremely dry heat resistant spore forming bacterium isolated from the soil of Cape Canaveral, Florida.</title>
        <authorList>
            <person name="Seuylemezian A."/>
            <person name="Kaur N."/>
            <person name="Patil P."/>
            <person name="Patil P."/>
            <person name="Mayilraj S."/>
            <person name="Vaishampayan P."/>
        </authorList>
    </citation>
    <scope>NUCLEOTIDE SEQUENCE [LARGE SCALE GENOMIC DNA]</scope>
    <source>
        <strain evidence="2">ATCC 27380</strain>
    </source>
</reference>
<dbReference type="OrthoDB" id="2614698at2"/>
<organism evidence="2 3">
    <name type="scientific">Paenibacillus xerothermodurans</name>
    <dbReference type="NCBI Taxonomy" id="1977292"/>
    <lineage>
        <taxon>Bacteria</taxon>
        <taxon>Bacillati</taxon>
        <taxon>Bacillota</taxon>
        <taxon>Bacilli</taxon>
        <taxon>Bacillales</taxon>
        <taxon>Paenibacillaceae</taxon>
        <taxon>Paenibacillus</taxon>
    </lineage>
</organism>
<feature type="domain" description="Cyclic-phosphate processing Receiver" evidence="1">
    <location>
        <begin position="2"/>
        <end position="84"/>
    </location>
</feature>
<keyword evidence="2" id="KW-0131">Cell cycle</keyword>
<evidence type="ECO:0000313" key="3">
    <source>
        <dbReference type="Proteomes" id="UP000214746"/>
    </source>
</evidence>
<dbReference type="Proteomes" id="UP000214746">
    <property type="component" value="Unassembled WGS sequence"/>
</dbReference>
<dbReference type="AlphaFoldDB" id="A0A2W1NRW2"/>
<evidence type="ECO:0000313" key="2">
    <source>
        <dbReference type="EMBL" id="PZE21583.1"/>
    </source>
</evidence>
<name>A0A2W1NRW2_PAEXE</name>
<dbReference type="InterPro" id="IPR046909">
    <property type="entry name" value="cREC_REC"/>
</dbReference>
<dbReference type="Pfam" id="PF20274">
    <property type="entry name" value="cREC_REC"/>
    <property type="match status" value="1"/>
</dbReference>
<accession>A0A2W1NRW2</accession>
<dbReference type="RefSeq" id="WP_089198725.1">
    <property type="nucleotide sequence ID" value="NZ_NHRJ02000002.1"/>
</dbReference>
<keyword evidence="3" id="KW-1185">Reference proteome</keyword>
<proteinExistence type="predicted"/>
<protein>
    <submittedName>
        <fullName evidence="2">Cell division protein FtsJ</fullName>
    </submittedName>
</protein>
<dbReference type="GO" id="GO:0051301">
    <property type="term" value="P:cell division"/>
    <property type="evidence" value="ECO:0007669"/>
    <property type="project" value="UniProtKB-KW"/>
</dbReference>
<sequence length="103" mass="11883">MINVFLDDKRRAPKGFRIVRSAAECIELLQTQQIQILSLDYNLGGNKPTGYTVAKHMVRHKLFPKKIIIHSHSPHGRMQMYRVLCRHAPKRIPILIRLSEGSV</sequence>
<gene>
    <name evidence="2" type="ORF">CBW46_003890</name>
</gene>
<dbReference type="EMBL" id="NHRJ02000002">
    <property type="protein sequence ID" value="PZE21583.1"/>
    <property type="molecule type" value="Genomic_DNA"/>
</dbReference>
<comment type="caution">
    <text evidence="2">The sequence shown here is derived from an EMBL/GenBank/DDBJ whole genome shotgun (WGS) entry which is preliminary data.</text>
</comment>
<keyword evidence="2" id="KW-0132">Cell division</keyword>
<evidence type="ECO:0000259" key="1">
    <source>
        <dbReference type="Pfam" id="PF20274"/>
    </source>
</evidence>